<evidence type="ECO:0000256" key="1">
    <source>
        <dbReference type="ARBA" id="ARBA00022441"/>
    </source>
</evidence>
<gene>
    <name evidence="4" type="ORF">ARMOST_11721</name>
</gene>
<keyword evidence="2" id="KW-0677">Repeat</keyword>
<dbReference type="Gene3D" id="2.120.10.80">
    <property type="entry name" value="Kelch-type beta propeller"/>
    <property type="match status" value="2"/>
</dbReference>
<feature type="compositionally biased region" description="Low complexity" evidence="3">
    <location>
        <begin position="18"/>
        <end position="43"/>
    </location>
</feature>
<name>A0A284RHW5_ARMOS</name>
<keyword evidence="1" id="KW-0880">Kelch repeat</keyword>
<dbReference type="AlphaFoldDB" id="A0A284RHW5"/>
<keyword evidence="5" id="KW-1185">Reference proteome</keyword>
<protein>
    <submittedName>
        <fullName evidence="4">Related to KEL2-involved in cell fusion and morphogenesis</fullName>
    </submittedName>
</protein>
<dbReference type="OrthoDB" id="10251809at2759"/>
<organism evidence="4 5">
    <name type="scientific">Armillaria ostoyae</name>
    <name type="common">Armillaria root rot fungus</name>
    <dbReference type="NCBI Taxonomy" id="47428"/>
    <lineage>
        <taxon>Eukaryota</taxon>
        <taxon>Fungi</taxon>
        <taxon>Dikarya</taxon>
        <taxon>Basidiomycota</taxon>
        <taxon>Agaricomycotina</taxon>
        <taxon>Agaricomycetes</taxon>
        <taxon>Agaricomycetidae</taxon>
        <taxon>Agaricales</taxon>
        <taxon>Marasmiineae</taxon>
        <taxon>Physalacriaceae</taxon>
        <taxon>Armillaria</taxon>
    </lineage>
</organism>
<dbReference type="PANTHER" id="PTHR46093:SF18">
    <property type="entry name" value="FIBRONECTIN TYPE-III DOMAIN-CONTAINING PROTEIN"/>
    <property type="match status" value="1"/>
</dbReference>
<dbReference type="OMA" id="IAIDCHM"/>
<accession>A0A284RHW5</accession>
<feature type="compositionally biased region" description="Basic and acidic residues" evidence="3">
    <location>
        <begin position="1"/>
        <end position="10"/>
    </location>
</feature>
<proteinExistence type="predicted"/>
<dbReference type="InterPro" id="IPR015915">
    <property type="entry name" value="Kelch-typ_b-propeller"/>
</dbReference>
<sequence length="427" mass="47132">MSTGRSLHDVPEEEPYLSSSSTSPYFDSSSAATASTSALGKSSSRLKKSSSSRLGRVSAENLSSKRTVPVAATKARNIPRIRSTPRLPHERDAEDAPSAVMYWSRAPVYGAIPQRNMRGHTVTLLDNVAWIFGGCDDKDTARDIYCFDIDTMQWSHPDTVGDAPPPSRAHTAVMVGRQIVVYGGGQGGTYYDGVYVFDTSTRAWSRPTIVGDIPPPRRAHTAVLYENKIWIFGGGNGMTALNDVWTLDVSNTAEMRWEKITTTGDKQPTARGYHTANLADHFMIIIGGSDGADCFAEIWFLNLKTFEWTLIDLPENESYKRLSHTSTQVGTYLYVQGGHDGSEYTSDVKCFSLGKFDRPSVLLLWYESRPIYGRPPSQRGYHVAVLADSRLFFFGGYNGMTAFDDVHLIDLAGSAFLPQVTSFEIVL</sequence>
<evidence type="ECO:0000313" key="4">
    <source>
        <dbReference type="EMBL" id="SJL08358.1"/>
    </source>
</evidence>
<dbReference type="SUPFAM" id="SSF117281">
    <property type="entry name" value="Kelch motif"/>
    <property type="match status" value="1"/>
</dbReference>
<evidence type="ECO:0000256" key="2">
    <source>
        <dbReference type="ARBA" id="ARBA00022737"/>
    </source>
</evidence>
<reference evidence="5" key="1">
    <citation type="journal article" date="2017" name="Nat. Ecol. Evol.">
        <title>Genome expansion and lineage-specific genetic innovations in the forest pathogenic fungi Armillaria.</title>
        <authorList>
            <person name="Sipos G."/>
            <person name="Prasanna A.N."/>
            <person name="Walter M.C."/>
            <person name="O'Connor E."/>
            <person name="Balint B."/>
            <person name="Krizsan K."/>
            <person name="Kiss B."/>
            <person name="Hess J."/>
            <person name="Varga T."/>
            <person name="Slot J."/>
            <person name="Riley R."/>
            <person name="Boka B."/>
            <person name="Rigling D."/>
            <person name="Barry K."/>
            <person name="Lee J."/>
            <person name="Mihaltcheva S."/>
            <person name="LaButti K."/>
            <person name="Lipzen A."/>
            <person name="Waldron R."/>
            <person name="Moloney N.M."/>
            <person name="Sperisen C."/>
            <person name="Kredics L."/>
            <person name="Vagvoelgyi C."/>
            <person name="Patrignani A."/>
            <person name="Fitzpatrick D."/>
            <person name="Nagy I."/>
            <person name="Doyle S."/>
            <person name="Anderson J.B."/>
            <person name="Grigoriev I.V."/>
            <person name="Gueldener U."/>
            <person name="Muensterkoetter M."/>
            <person name="Nagy L.G."/>
        </authorList>
    </citation>
    <scope>NUCLEOTIDE SEQUENCE [LARGE SCALE GENOMIC DNA]</scope>
    <source>
        <strain evidence="5">C18/9</strain>
    </source>
</reference>
<dbReference type="Pfam" id="PF24681">
    <property type="entry name" value="Kelch_KLHDC2_KLHL20_DRC7"/>
    <property type="match status" value="1"/>
</dbReference>
<evidence type="ECO:0000256" key="3">
    <source>
        <dbReference type="SAM" id="MobiDB-lite"/>
    </source>
</evidence>
<feature type="region of interest" description="Disordered" evidence="3">
    <location>
        <begin position="1"/>
        <end position="95"/>
    </location>
</feature>
<dbReference type="EMBL" id="FUEG01000009">
    <property type="protein sequence ID" value="SJL08358.1"/>
    <property type="molecule type" value="Genomic_DNA"/>
</dbReference>
<dbReference type="PANTHER" id="PTHR46093">
    <property type="entry name" value="ACYL-COA-BINDING DOMAIN-CONTAINING PROTEIN 5"/>
    <property type="match status" value="1"/>
</dbReference>
<evidence type="ECO:0000313" key="5">
    <source>
        <dbReference type="Proteomes" id="UP000219338"/>
    </source>
</evidence>
<dbReference type="STRING" id="47428.A0A284RHW5"/>
<dbReference type="Proteomes" id="UP000219338">
    <property type="component" value="Unassembled WGS sequence"/>
</dbReference>